<comment type="caution">
    <text evidence="1">The sequence shown here is derived from an EMBL/GenBank/DDBJ whole genome shotgun (WGS) entry which is preliminary data.</text>
</comment>
<dbReference type="EMBL" id="JAUHHV010000012">
    <property type="protein sequence ID" value="KAK1406164.1"/>
    <property type="molecule type" value="Genomic_DNA"/>
</dbReference>
<accession>A0AAD8JKM6</accession>
<sequence length="452" mass="53232">MSSRSMRDWLSSRNYPYRRLKRLKQESLRKIVVSFMKTEKMYNRMFYLDYNNPQYYELTKRYKVLGPKEIPVMALPENAHKKRHELMDMFPSEVKAYNIPMDVRESWHKSATEGDVVRSLLSKGQSIAELLDSMIVPEKSKKVKIIAWKYDEVFDAFMIKRVNGLCDVYHYYSSIFKLEVQDLKELHKLRLINHTHAERGDKCAMLLDAGISRLPKYLEFRGQQKKLVVSEDMYLEEFSDEYFDKVTDPGLKVFDGSQATKPILKVFYNQETFELKIVRNTDDWDKDMITLFSTFELKLLHPSYIDHLRSYRKEKCKDKVAEADRNLFVVMIEVIAAASEKIRVRKALLNANLVKVDIPEIEFMRVIAKGTLEVQVKGKEMPYEFYANIDFAGLTLDSLRRMNACSILTNESKPRQAKIAEKFKSCIEEALKEQEEYKGKELLDVKEEPEDW</sequence>
<evidence type="ECO:0000313" key="2">
    <source>
        <dbReference type="Proteomes" id="UP001229421"/>
    </source>
</evidence>
<keyword evidence="2" id="KW-1185">Reference proteome</keyword>
<dbReference type="AlphaFoldDB" id="A0AAD8JKM6"/>
<reference evidence="1" key="1">
    <citation type="journal article" date="2023" name="bioRxiv">
        <title>Improved chromosome-level genome assembly for marigold (Tagetes erecta).</title>
        <authorList>
            <person name="Jiang F."/>
            <person name="Yuan L."/>
            <person name="Wang S."/>
            <person name="Wang H."/>
            <person name="Xu D."/>
            <person name="Wang A."/>
            <person name="Fan W."/>
        </authorList>
    </citation>
    <scope>NUCLEOTIDE SEQUENCE</scope>
    <source>
        <strain evidence="1">WSJ</strain>
        <tissue evidence="1">Leaf</tissue>
    </source>
</reference>
<name>A0AAD8JKM6_TARER</name>
<proteinExistence type="predicted"/>
<protein>
    <submittedName>
        <fullName evidence="1">Uncharacterized protein</fullName>
    </submittedName>
</protein>
<dbReference type="Proteomes" id="UP001229421">
    <property type="component" value="Unassembled WGS sequence"/>
</dbReference>
<gene>
    <name evidence="1" type="ORF">QVD17_41452</name>
</gene>
<organism evidence="1 2">
    <name type="scientific">Tagetes erecta</name>
    <name type="common">African marigold</name>
    <dbReference type="NCBI Taxonomy" id="13708"/>
    <lineage>
        <taxon>Eukaryota</taxon>
        <taxon>Viridiplantae</taxon>
        <taxon>Streptophyta</taxon>
        <taxon>Embryophyta</taxon>
        <taxon>Tracheophyta</taxon>
        <taxon>Spermatophyta</taxon>
        <taxon>Magnoliopsida</taxon>
        <taxon>eudicotyledons</taxon>
        <taxon>Gunneridae</taxon>
        <taxon>Pentapetalae</taxon>
        <taxon>asterids</taxon>
        <taxon>campanulids</taxon>
        <taxon>Asterales</taxon>
        <taxon>Asteraceae</taxon>
        <taxon>Asteroideae</taxon>
        <taxon>Heliantheae alliance</taxon>
        <taxon>Tageteae</taxon>
        <taxon>Tagetes</taxon>
    </lineage>
</organism>
<evidence type="ECO:0000313" key="1">
    <source>
        <dbReference type="EMBL" id="KAK1406164.1"/>
    </source>
</evidence>